<keyword evidence="4 7" id="KW-1133">Transmembrane helix</keyword>
<evidence type="ECO:0000256" key="4">
    <source>
        <dbReference type="ARBA" id="ARBA00022989"/>
    </source>
</evidence>
<organism evidence="9 10">
    <name type="scientific">Geochorda subterranea</name>
    <dbReference type="NCBI Taxonomy" id="3109564"/>
    <lineage>
        <taxon>Bacteria</taxon>
        <taxon>Bacillati</taxon>
        <taxon>Bacillota</taxon>
        <taxon>Limnochordia</taxon>
        <taxon>Limnochordales</taxon>
        <taxon>Geochordaceae</taxon>
        <taxon>Geochorda</taxon>
    </lineage>
</organism>
<dbReference type="PANTHER" id="PTHR30625">
    <property type="entry name" value="PROTEIN TOLQ"/>
    <property type="match status" value="1"/>
</dbReference>
<proteinExistence type="inferred from homology"/>
<keyword evidence="10" id="KW-1185">Reference proteome</keyword>
<evidence type="ECO:0000256" key="2">
    <source>
        <dbReference type="ARBA" id="ARBA00022475"/>
    </source>
</evidence>
<evidence type="ECO:0000256" key="3">
    <source>
        <dbReference type="ARBA" id="ARBA00022692"/>
    </source>
</evidence>
<keyword evidence="6" id="KW-0813">Transport</keyword>
<dbReference type="PANTHER" id="PTHR30625:SF17">
    <property type="entry name" value="TOLQ-RELATED"/>
    <property type="match status" value="1"/>
</dbReference>
<name>A0ABZ1BK89_9FIRM</name>
<protein>
    <submittedName>
        <fullName evidence="9">MotA/TolQ/ExbB proton channel family protein</fullName>
    </submittedName>
</protein>
<feature type="domain" description="MotA/TolQ/ExbB proton channel" evidence="8">
    <location>
        <begin position="71"/>
        <end position="190"/>
    </location>
</feature>
<accession>A0ABZ1BK89</accession>
<evidence type="ECO:0000256" key="1">
    <source>
        <dbReference type="ARBA" id="ARBA00004651"/>
    </source>
</evidence>
<evidence type="ECO:0000256" key="5">
    <source>
        <dbReference type="ARBA" id="ARBA00023136"/>
    </source>
</evidence>
<keyword evidence="6" id="KW-0653">Protein transport</keyword>
<evidence type="ECO:0000259" key="8">
    <source>
        <dbReference type="Pfam" id="PF01618"/>
    </source>
</evidence>
<dbReference type="Pfam" id="PF01618">
    <property type="entry name" value="MotA_ExbB"/>
    <property type="match status" value="1"/>
</dbReference>
<keyword evidence="5 7" id="KW-0472">Membrane</keyword>
<evidence type="ECO:0000256" key="6">
    <source>
        <dbReference type="RuleBase" id="RU004057"/>
    </source>
</evidence>
<keyword evidence="2" id="KW-1003">Cell membrane</keyword>
<evidence type="ECO:0000313" key="10">
    <source>
        <dbReference type="Proteomes" id="UP001333102"/>
    </source>
</evidence>
<gene>
    <name evidence="9" type="ORF">VLY81_07415</name>
</gene>
<comment type="subcellular location">
    <subcellularLocation>
        <location evidence="1">Cell membrane</location>
        <topology evidence="1">Multi-pass membrane protein</topology>
    </subcellularLocation>
    <subcellularLocation>
        <location evidence="6">Membrane</location>
        <topology evidence="6">Multi-pass membrane protein</topology>
    </subcellularLocation>
</comment>
<feature type="transmembrane region" description="Helical" evidence="7">
    <location>
        <begin position="12"/>
        <end position="31"/>
    </location>
</feature>
<evidence type="ECO:0000256" key="7">
    <source>
        <dbReference type="SAM" id="Phobius"/>
    </source>
</evidence>
<dbReference type="Proteomes" id="UP001333102">
    <property type="component" value="Chromosome"/>
</dbReference>
<dbReference type="RefSeq" id="WP_324667530.1">
    <property type="nucleotide sequence ID" value="NZ_CP141614.1"/>
</dbReference>
<dbReference type="InterPro" id="IPR050790">
    <property type="entry name" value="ExbB/TolQ_transport"/>
</dbReference>
<sequence length="208" mass="22496">MFAAVVDVLVKGGPVMIPLGFVSVLAVAISLERLWYFARLRDHADHLMDQLRLLVHEGRLLEAMQLIRRANGPTAAVLAEGLAAWDRPLDEVRARVERVGQEEVAKMEARMAWLDAIVTGAPMLGLLGTVTGIIRSFRILAAMEGVEPSGLSSGIAEALITTAAGLIIAVPVLFIYVYLSGVIDRRVSALNRTAAEFLQLVSEARGRS</sequence>
<reference evidence="10" key="1">
    <citation type="submission" date="2023-12" db="EMBL/GenBank/DDBJ databases">
        <title>Novel isolates from deep terrestrial aquifers shed light on the physiology and ecology of the class Limnochordia.</title>
        <authorList>
            <person name="Karnachuk O.V."/>
            <person name="Lukina A.P."/>
            <person name="Avakyan M.R."/>
            <person name="Kadnikov V."/>
            <person name="Begmatov S."/>
            <person name="Beletsky A.V."/>
            <person name="Mardanov A.V."/>
            <person name="Ravin N.V."/>
        </authorList>
    </citation>
    <scope>NUCLEOTIDE SEQUENCE [LARGE SCALE GENOMIC DNA]</scope>
    <source>
        <strain evidence="10">LN</strain>
    </source>
</reference>
<dbReference type="EMBL" id="CP141614">
    <property type="protein sequence ID" value="WRP13285.1"/>
    <property type="molecule type" value="Genomic_DNA"/>
</dbReference>
<keyword evidence="3 7" id="KW-0812">Transmembrane</keyword>
<feature type="transmembrane region" description="Helical" evidence="7">
    <location>
        <begin position="154"/>
        <end position="179"/>
    </location>
</feature>
<dbReference type="InterPro" id="IPR002898">
    <property type="entry name" value="MotA_ExbB_proton_chnl"/>
</dbReference>
<comment type="similarity">
    <text evidence="6">Belongs to the exbB/tolQ family.</text>
</comment>
<evidence type="ECO:0000313" key="9">
    <source>
        <dbReference type="EMBL" id="WRP13285.1"/>
    </source>
</evidence>
<feature type="transmembrane region" description="Helical" evidence="7">
    <location>
        <begin position="112"/>
        <end position="134"/>
    </location>
</feature>